<dbReference type="Gene3D" id="3.40.50.150">
    <property type="entry name" value="Vaccinia Virus protein VP39"/>
    <property type="match status" value="1"/>
</dbReference>
<name>A0A3S3NYL9_9MAGN</name>
<proteinExistence type="predicted"/>
<dbReference type="InterPro" id="IPR009902">
    <property type="entry name" value="DUF1442"/>
</dbReference>
<protein>
    <submittedName>
        <fullName evidence="1">Uncharacterized protein</fullName>
    </submittedName>
</protein>
<dbReference type="PANTHER" id="PTHR33593">
    <property type="entry name" value="DUF1442 FAMILY PROTEIN"/>
    <property type="match status" value="1"/>
</dbReference>
<dbReference type="AlphaFoldDB" id="A0A3S3NYL9"/>
<gene>
    <name evidence="1" type="ORF">CKAN_01834100</name>
</gene>
<dbReference type="InterPro" id="IPR029063">
    <property type="entry name" value="SAM-dependent_MTases_sf"/>
</dbReference>
<evidence type="ECO:0000313" key="2">
    <source>
        <dbReference type="Proteomes" id="UP000283530"/>
    </source>
</evidence>
<dbReference type="Pfam" id="PF07279">
    <property type="entry name" value="DUF1442"/>
    <property type="match status" value="1"/>
</dbReference>
<evidence type="ECO:0000313" key="1">
    <source>
        <dbReference type="EMBL" id="RWR89291.1"/>
    </source>
</evidence>
<organism evidence="1 2">
    <name type="scientific">Cinnamomum micranthum f. kanehirae</name>
    <dbReference type="NCBI Taxonomy" id="337451"/>
    <lineage>
        <taxon>Eukaryota</taxon>
        <taxon>Viridiplantae</taxon>
        <taxon>Streptophyta</taxon>
        <taxon>Embryophyta</taxon>
        <taxon>Tracheophyta</taxon>
        <taxon>Spermatophyta</taxon>
        <taxon>Magnoliopsida</taxon>
        <taxon>Magnoliidae</taxon>
        <taxon>Laurales</taxon>
        <taxon>Lauraceae</taxon>
        <taxon>Cinnamomum</taxon>
    </lineage>
</organism>
<comment type="caution">
    <text evidence="1">The sequence shown here is derived from an EMBL/GenBank/DDBJ whole genome shotgun (WGS) entry which is preliminary data.</text>
</comment>
<dbReference type="Proteomes" id="UP000283530">
    <property type="component" value="Unassembled WGS sequence"/>
</dbReference>
<dbReference type="PANTHER" id="PTHR33593:SF3">
    <property type="entry name" value="DUF1442 FAMILY PROTEIN"/>
    <property type="match status" value="1"/>
</dbReference>
<dbReference type="OrthoDB" id="1920785at2759"/>
<dbReference type="EMBL" id="QPKB01000007">
    <property type="protein sequence ID" value="RWR89291.1"/>
    <property type="molecule type" value="Genomic_DNA"/>
</dbReference>
<reference evidence="1 2" key="1">
    <citation type="journal article" date="2019" name="Nat. Plants">
        <title>Stout camphor tree genome fills gaps in understanding of flowering plant genome evolution.</title>
        <authorList>
            <person name="Chaw S.M."/>
            <person name="Liu Y.C."/>
            <person name="Wu Y.W."/>
            <person name="Wang H.Y."/>
            <person name="Lin C.I."/>
            <person name="Wu C.S."/>
            <person name="Ke H.M."/>
            <person name="Chang L.Y."/>
            <person name="Hsu C.Y."/>
            <person name="Yang H.T."/>
            <person name="Sudianto E."/>
            <person name="Hsu M.H."/>
            <person name="Wu K.P."/>
            <person name="Wang L.N."/>
            <person name="Leebens-Mack J.H."/>
            <person name="Tsai I.J."/>
        </authorList>
    </citation>
    <scope>NUCLEOTIDE SEQUENCE [LARGE SCALE GENOMIC DNA]</scope>
    <source>
        <strain evidence="2">cv. Chaw 1501</strain>
        <tissue evidence="1">Young leaves</tissue>
    </source>
</reference>
<keyword evidence="2" id="KW-1185">Reference proteome</keyword>
<accession>A0A3S3NYL9</accession>
<sequence>MAWSAENATRAYLQTMKMGKRPKHPDVAEFLSALAAGSNARLMVESCGGSAGSMTLALIAAAHQTGGRVVCIVANINELRSSEEALGAEANCVEFVVGEAGMLLLNDYKEADFVLIDCNMKEHEKVLKAACTGKKCGGAVIMGYNAFQRGSWWSGSRTNLLPIGNGLQVIRIPATKKAGVGGDPRKSRWFVRVDQLTGEEHVFRIRSQHREEVAA</sequence>